<accession>A0ABQ8GYP9</accession>
<organism evidence="3 4">
    <name type="scientific">Xanthoceras sorbifolium</name>
    <dbReference type="NCBI Taxonomy" id="99658"/>
    <lineage>
        <taxon>Eukaryota</taxon>
        <taxon>Viridiplantae</taxon>
        <taxon>Streptophyta</taxon>
        <taxon>Embryophyta</taxon>
        <taxon>Tracheophyta</taxon>
        <taxon>Spermatophyta</taxon>
        <taxon>Magnoliopsida</taxon>
        <taxon>eudicotyledons</taxon>
        <taxon>Gunneridae</taxon>
        <taxon>Pentapetalae</taxon>
        <taxon>rosids</taxon>
        <taxon>malvids</taxon>
        <taxon>Sapindales</taxon>
        <taxon>Sapindaceae</taxon>
        <taxon>Xanthoceroideae</taxon>
        <taxon>Xanthoceras</taxon>
    </lineage>
</organism>
<feature type="domain" description="Retrotransposon Copia-like N-terminal" evidence="2">
    <location>
        <begin position="37"/>
        <end position="73"/>
    </location>
</feature>
<reference evidence="3 4" key="1">
    <citation type="submission" date="2021-02" db="EMBL/GenBank/DDBJ databases">
        <title>Plant Genome Project.</title>
        <authorList>
            <person name="Zhang R.-G."/>
        </authorList>
    </citation>
    <scope>NUCLEOTIDE SEQUENCE [LARGE SCALE GENOMIC DNA]</scope>
    <source>
        <tissue evidence="3">Leaves</tissue>
    </source>
</reference>
<dbReference type="EMBL" id="JAFEMO010000225">
    <property type="protein sequence ID" value="KAH7522839.1"/>
    <property type="molecule type" value="Genomic_DNA"/>
</dbReference>
<keyword evidence="4" id="KW-1185">Reference proteome</keyword>
<feature type="compositionally biased region" description="Low complexity" evidence="1">
    <location>
        <begin position="228"/>
        <end position="249"/>
    </location>
</feature>
<evidence type="ECO:0000256" key="1">
    <source>
        <dbReference type="SAM" id="MobiDB-lite"/>
    </source>
</evidence>
<protein>
    <recommendedName>
        <fullName evidence="2">Retrotransposon Copia-like N-terminal domain-containing protein</fullName>
    </recommendedName>
</protein>
<evidence type="ECO:0000259" key="2">
    <source>
        <dbReference type="Pfam" id="PF14244"/>
    </source>
</evidence>
<dbReference type="PANTHER" id="PTHR47481:SF9">
    <property type="entry name" value="RETROTRANSPOSON GAG DOMAIN-CONTAINING PROTEIN"/>
    <property type="match status" value="1"/>
</dbReference>
<feature type="region of interest" description="Disordered" evidence="1">
    <location>
        <begin position="226"/>
        <end position="249"/>
    </location>
</feature>
<dbReference type="Proteomes" id="UP000827721">
    <property type="component" value="Unassembled WGS sequence"/>
</dbReference>
<name>A0ABQ8GYP9_9ROSI</name>
<sequence>MANESSATSLANQPSTGVISSLKHNNNFIAINVVAQLPVKLTPENYPSWKAQFGALLYGYDLLGFIDGTKPCPPETISIAGKESPNPDFVLWQRQDKLLSLGIIGSLSDRYANSSSSRSMGLTEQLISISRGTQPVADYLATVQSLTDQLAMIGEPVPNRNLVLHTLNGLDSEFKELFAAVRARDTVINFDELYDKLIEYKSYLKQEESRTSISLTANAARYFQPKSGNQFQKKGNQQNRNNPNPRHNS</sequence>
<gene>
    <name evidence="3" type="ORF">JRO89_XSUnG0098800</name>
</gene>
<proteinExistence type="predicted"/>
<dbReference type="PANTHER" id="PTHR47481">
    <property type="match status" value="1"/>
</dbReference>
<dbReference type="InterPro" id="IPR029472">
    <property type="entry name" value="Copia-like_N"/>
</dbReference>
<dbReference type="Pfam" id="PF14244">
    <property type="entry name" value="Retrotran_gag_3"/>
    <property type="match status" value="1"/>
</dbReference>
<comment type="caution">
    <text evidence="3">The sequence shown here is derived from an EMBL/GenBank/DDBJ whole genome shotgun (WGS) entry which is preliminary data.</text>
</comment>
<dbReference type="Pfam" id="PF14223">
    <property type="entry name" value="Retrotran_gag_2"/>
    <property type="match status" value="1"/>
</dbReference>
<evidence type="ECO:0000313" key="3">
    <source>
        <dbReference type="EMBL" id="KAH7522839.1"/>
    </source>
</evidence>
<evidence type="ECO:0000313" key="4">
    <source>
        <dbReference type="Proteomes" id="UP000827721"/>
    </source>
</evidence>